<name>A0AAE3M6Z3_9BACT</name>
<gene>
    <name evidence="2" type="ORF">OM075_18375</name>
</gene>
<evidence type="ECO:0000313" key="3">
    <source>
        <dbReference type="Proteomes" id="UP001209229"/>
    </source>
</evidence>
<accession>A0AAE3M6Z3</accession>
<dbReference type="Pfam" id="PF16118">
    <property type="entry name" value="DUF4834"/>
    <property type="match status" value="1"/>
</dbReference>
<organism evidence="2 3">
    <name type="scientific">Plebeiibacterium sediminum</name>
    <dbReference type="NCBI Taxonomy" id="2992112"/>
    <lineage>
        <taxon>Bacteria</taxon>
        <taxon>Pseudomonadati</taxon>
        <taxon>Bacteroidota</taxon>
        <taxon>Bacteroidia</taxon>
        <taxon>Marinilabiliales</taxon>
        <taxon>Marinilabiliaceae</taxon>
        <taxon>Plebeiibacterium</taxon>
    </lineage>
</organism>
<comment type="caution">
    <text evidence="2">The sequence shown here is derived from an EMBL/GenBank/DDBJ whole genome shotgun (WGS) entry which is preliminary data.</text>
</comment>
<reference evidence="2" key="1">
    <citation type="submission" date="2022-10" db="EMBL/GenBank/DDBJ databases">
        <authorList>
            <person name="Yu W.X."/>
        </authorList>
    </citation>
    <scope>NUCLEOTIDE SEQUENCE</scope>
    <source>
        <strain evidence="2">AAT</strain>
    </source>
</reference>
<dbReference type="InterPro" id="IPR032272">
    <property type="entry name" value="DUF4834"/>
</dbReference>
<dbReference type="AlphaFoldDB" id="A0AAE3M6Z3"/>
<dbReference type="EMBL" id="JAPDPJ010000053">
    <property type="protein sequence ID" value="MCW3788441.1"/>
    <property type="molecule type" value="Genomic_DNA"/>
</dbReference>
<dbReference type="Proteomes" id="UP001209229">
    <property type="component" value="Unassembled WGS sequence"/>
</dbReference>
<evidence type="ECO:0000256" key="1">
    <source>
        <dbReference type="SAM" id="MobiDB-lite"/>
    </source>
</evidence>
<feature type="region of interest" description="Disordered" evidence="1">
    <location>
        <begin position="1"/>
        <end position="37"/>
    </location>
</feature>
<keyword evidence="3" id="KW-1185">Reference proteome</keyword>
<feature type="compositionally biased region" description="Polar residues" evidence="1">
    <location>
        <begin position="1"/>
        <end position="12"/>
    </location>
</feature>
<proteinExistence type="predicted"/>
<protein>
    <submittedName>
        <fullName evidence="2">DUF4834 family protein</fullName>
    </submittedName>
</protein>
<sequence length="49" mass="5607">MTNPNFQKQQYSEGVRNDEGKVTIKQTAPHKKMTSSDLGEYVDYEEVKG</sequence>
<evidence type="ECO:0000313" key="2">
    <source>
        <dbReference type="EMBL" id="MCW3788441.1"/>
    </source>
</evidence>